<organism evidence="1 2">
    <name type="scientific">Fragilariopsis cylindrus CCMP1102</name>
    <dbReference type="NCBI Taxonomy" id="635003"/>
    <lineage>
        <taxon>Eukaryota</taxon>
        <taxon>Sar</taxon>
        <taxon>Stramenopiles</taxon>
        <taxon>Ochrophyta</taxon>
        <taxon>Bacillariophyta</taxon>
        <taxon>Bacillariophyceae</taxon>
        <taxon>Bacillariophycidae</taxon>
        <taxon>Bacillariales</taxon>
        <taxon>Bacillariaceae</taxon>
        <taxon>Fragilariopsis</taxon>
    </lineage>
</organism>
<evidence type="ECO:0000313" key="1">
    <source>
        <dbReference type="EMBL" id="OEU11173.1"/>
    </source>
</evidence>
<keyword evidence="2" id="KW-1185">Reference proteome</keyword>
<dbReference type="KEGG" id="fcy:FRACYDRAFT_246285"/>
<name>A0A1E7F034_9STRA</name>
<dbReference type="AlphaFoldDB" id="A0A1E7F034"/>
<sequence>MNANIDNEDERQQAQFEQQEQQAAVNHLKIFTVLGKKIEFPLRNRKKIDELIKEFLDKLEMDVHALICNYSDDDDYGLVGFDVDPYRGLDSDRDTEMEVETAIRFFPNVLSRKGGLFGEYPIQCLLHLHREDQRWYGNMKAVSFITLLARLAIELGLFEEQDRGGLLCQDIYSDKGNNALENLMHCDYPTQLGREYNVHVDDKYLHVLIQLRRMGLLKKEDIQMYDLVIQLCSQTWYFAEKQFRFLVEWDPSVLIEPNRFGNLPIVHVARSTKFYSSIREFQLVFEYGIRYFPKKKGINILFHKNTHGSTPFQYACTTFRCDEVMKIVEETLARYSDTPLNVIEALLSAAIDENSHLDCVYFLLRREPDVLVTLLSQSQSQTSATSTAAASNNNSNINYDENYESILATNKLNSTVTERKRKREL</sequence>
<proteinExistence type="predicted"/>
<dbReference type="InParanoid" id="A0A1E7F034"/>
<gene>
    <name evidence="1" type="ORF">FRACYDRAFT_246285</name>
</gene>
<dbReference type="EMBL" id="KV784369">
    <property type="protein sequence ID" value="OEU11173.1"/>
    <property type="molecule type" value="Genomic_DNA"/>
</dbReference>
<dbReference type="Proteomes" id="UP000095751">
    <property type="component" value="Unassembled WGS sequence"/>
</dbReference>
<protein>
    <submittedName>
        <fullName evidence="1">Uncharacterized protein</fullName>
    </submittedName>
</protein>
<accession>A0A1E7F034</accession>
<reference evidence="1 2" key="1">
    <citation type="submission" date="2016-09" db="EMBL/GenBank/DDBJ databases">
        <title>Extensive genetic diversity and differential bi-allelic expression allows diatom success in the polar Southern Ocean.</title>
        <authorList>
            <consortium name="DOE Joint Genome Institute"/>
            <person name="Mock T."/>
            <person name="Otillar R.P."/>
            <person name="Strauss J."/>
            <person name="Dupont C."/>
            <person name="Frickenhaus S."/>
            <person name="Maumus F."/>
            <person name="Mcmullan M."/>
            <person name="Sanges R."/>
            <person name="Schmutz J."/>
            <person name="Toseland A."/>
            <person name="Valas R."/>
            <person name="Veluchamy A."/>
            <person name="Ward B.J."/>
            <person name="Allen A."/>
            <person name="Barry K."/>
            <person name="Falciatore A."/>
            <person name="Ferrante M."/>
            <person name="Fortunato A.E."/>
            <person name="Gloeckner G."/>
            <person name="Gruber A."/>
            <person name="Hipkin R."/>
            <person name="Janech M."/>
            <person name="Kroth P."/>
            <person name="Leese F."/>
            <person name="Lindquist E."/>
            <person name="Lyon B.R."/>
            <person name="Martin J."/>
            <person name="Mayer C."/>
            <person name="Parker M."/>
            <person name="Quesneville H."/>
            <person name="Raymond J."/>
            <person name="Uhlig C."/>
            <person name="Valentin K.U."/>
            <person name="Worden A.Z."/>
            <person name="Armbrust E.V."/>
            <person name="Bowler C."/>
            <person name="Green B."/>
            <person name="Moulton V."/>
            <person name="Van Oosterhout C."/>
            <person name="Grigoriev I."/>
        </authorList>
    </citation>
    <scope>NUCLEOTIDE SEQUENCE [LARGE SCALE GENOMIC DNA]</scope>
    <source>
        <strain evidence="1 2">CCMP1102</strain>
    </source>
</reference>
<evidence type="ECO:0000313" key="2">
    <source>
        <dbReference type="Proteomes" id="UP000095751"/>
    </source>
</evidence>